<dbReference type="SUPFAM" id="SSF53271">
    <property type="entry name" value="PRTase-like"/>
    <property type="match status" value="1"/>
</dbReference>
<dbReference type="InterPro" id="IPR051910">
    <property type="entry name" value="ComF/GntX_DNA_util-trans"/>
</dbReference>
<evidence type="ECO:0000313" key="4">
    <source>
        <dbReference type="Proteomes" id="UP000051783"/>
    </source>
</evidence>
<dbReference type="Gene3D" id="3.40.50.2020">
    <property type="match status" value="1"/>
</dbReference>
<gene>
    <name evidence="3" type="ORF">IV64_GL000246</name>
</gene>
<dbReference type="PANTHER" id="PTHR47505">
    <property type="entry name" value="DNA UTILIZATION PROTEIN YHGH"/>
    <property type="match status" value="1"/>
</dbReference>
<evidence type="ECO:0000313" key="3">
    <source>
        <dbReference type="EMBL" id="KRO09119.1"/>
    </source>
</evidence>
<dbReference type="STRING" id="942150.IV64_GL000246"/>
<dbReference type="CDD" id="cd06223">
    <property type="entry name" value="PRTases_typeI"/>
    <property type="match status" value="1"/>
</dbReference>
<sequence length="143" mass="16005">MHNYFQQYKFRGDYRVRAVFSTLMQTTVNQLAGDVVLTIPVTASTMVTRGFNQVTGWLTDGLNQVDGLATLVQEKGVAQSQKARQDRMATPQPFKLVMGTERLRQQRVILVDDIYTTGRTMRHAADLIIENGAKSVTGLTLAR</sequence>
<dbReference type="RefSeq" id="WP_237757322.1">
    <property type="nucleotide sequence ID" value="NZ_JQCL01000074.1"/>
</dbReference>
<dbReference type="InterPro" id="IPR000836">
    <property type="entry name" value="PRTase_dom"/>
</dbReference>
<dbReference type="AlphaFoldDB" id="A0A0R2M4U8"/>
<feature type="domain" description="Phosphoribosyltransferase" evidence="2">
    <location>
        <begin position="34"/>
        <end position="138"/>
    </location>
</feature>
<organism evidence="3 4">
    <name type="scientific">Lactiplantibacillus xiangfangensis</name>
    <dbReference type="NCBI Taxonomy" id="942150"/>
    <lineage>
        <taxon>Bacteria</taxon>
        <taxon>Bacillati</taxon>
        <taxon>Bacillota</taxon>
        <taxon>Bacilli</taxon>
        <taxon>Lactobacillales</taxon>
        <taxon>Lactobacillaceae</taxon>
        <taxon>Lactiplantibacillus</taxon>
    </lineage>
</organism>
<evidence type="ECO:0000256" key="1">
    <source>
        <dbReference type="ARBA" id="ARBA00008007"/>
    </source>
</evidence>
<protein>
    <submittedName>
        <fullName evidence="3">Late competence protein</fullName>
    </submittedName>
</protein>
<evidence type="ECO:0000259" key="2">
    <source>
        <dbReference type="Pfam" id="PF00156"/>
    </source>
</evidence>
<dbReference type="Pfam" id="PF00156">
    <property type="entry name" value="Pribosyltran"/>
    <property type="match status" value="1"/>
</dbReference>
<dbReference type="PATRIC" id="fig|942150.3.peg.253"/>
<dbReference type="EMBL" id="JQCL01000074">
    <property type="protein sequence ID" value="KRO09119.1"/>
    <property type="molecule type" value="Genomic_DNA"/>
</dbReference>
<accession>A0A0R2M4U8</accession>
<proteinExistence type="inferred from homology"/>
<reference evidence="3 4" key="1">
    <citation type="journal article" date="2015" name="Genome Announc.">
        <title>Expanding the biotechnology potential of lactobacilli through comparative genomics of 213 strains and associated genera.</title>
        <authorList>
            <person name="Sun Z."/>
            <person name="Harris H.M."/>
            <person name="McCann A."/>
            <person name="Guo C."/>
            <person name="Argimon S."/>
            <person name="Zhang W."/>
            <person name="Yang X."/>
            <person name="Jeffery I.B."/>
            <person name="Cooney J.C."/>
            <person name="Kagawa T.F."/>
            <person name="Liu W."/>
            <person name="Song Y."/>
            <person name="Salvetti E."/>
            <person name="Wrobel A."/>
            <person name="Rasinkangas P."/>
            <person name="Parkhill J."/>
            <person name="Rea M.C."/>
            <person name="O'Sullivan O."/>
            <person name="Ritari J."/>
            <person name="Douillard F.P."/>
            <person name="Paul Ross R."/>
            <person name="Yang R."/>
            <person name="Briner A.E."/>
            <person name="Felis G.E."/>
            <person name="de Vos W.M."/>
            <person name="Barrangou R."/>
            <person name="Klaenhammer T.R."/>
            <person name="Caufield P.W."/>
            <person name="Cui Y."/>
            <person name="Zhang H."/>
            <person name="O'Toole P.W."/>
        </authorList>
    </citation>
    <scope>NUCLEOTIDE SEQUENCE [LARGE SCALE GENOMIC DNA]</scope>
    <source>
        <strain evidence="3 4">LMG 26013</strain>
    </source>
</reference>
<dbReference type="PANTHER" id="PTHR47505:SF1">
    <property type="entry name" value="DNA UTILIZATION PROTEIN YHGH"/>
    <property type="match status" value="1"/>
</dbReference>
<dbReference type="InterPro" id="IPR029057">
    <property type="entry name" value="PRTase-like"/>
</dbReference>
<dbReference type="Proteomes" id="UP000051783">
    <property type="component" value="Unassembled WGS sequence"/>
</dbReference>
<comment type="caution">
    <text evidence="3">The sequence shown here is derived from an EMBL/GenBank/DDBJ whole genome shotgun (WGS) entry which is preliminary data.</text>
</comment>
<keyword evidence="4" id="KW-1185">Reference proteome</keyword>
<name>A0A0R2M4U8_9LACO</name>
<comment type="similarity">
    <text evidence="1">Belongs to the ComF/GntX family.</text>
</comment>